<evidence type="ECO:0000256" key="1">
    <source>
        <dbReference type="ARBA" id="ARBA00004298"/>
    </source>
</evidence>
<protein>
    <recommendedName>
        <fullName evidence="11">NADH dehydrogenase [ubiquinone] 1 subunit C2</fullName>
    </recommendedName>
</protein>
<accession>A0A821S0N9</accession>
<evidence type="ECO:0000256" key="5">
    <source>
        <dbReference type="ARBA" id="ARBA00022692"/>
    </source>
</evidence>
<keyword evidence="8 12" id="KW-1133">Transmembrane helix</keyword>
<dbReference type="Proteomes" id="UP000663880">
    <property type="component" value="Unassembled WGS sequence"/>
</dbReference>
<keyword evidence="4 11" id="KW-0679">Respiratory chain</keyword>
<reference evidence="13" key="1">
    <citation type="submission" date="2021-02" db="EMBL/GenBank/DDBJ databases">
        <authorList>
            <person name="Steward A R."/>
        </authorList>
    </citation>
    <scope>NUCLEOTIDE SEQUENCE</scope>
</reference>
<dbReference type="PANTHER" id="PTHR13099:SF0">
    <property type="entry name" value="NADH DEHYDROGENASE [UBIQUINONE] 1 SUBUNIT C2-RELATED"/>
    <property type="match status" value="1"/>
</dbReference>
<dbReference type="PIRSF" id="PIRSF017834">
    <property type="entry name" value="NADH-UbQ_OxRdtase_b14.5b"/>
    <property type="match status" value="1"/>
</dbReference>
<dbReference type="PANTHER" id="PTHR13099">
    <property type="entry name" value="NADH-UBIQUINONE OXIDOREDUCTASE SUBUNIT B14.5B"/>
    <property type="match status" value="1"/>
</dbReference>
<evidence type="ECO:0000256" key="12">
    <source>
        <dbReference type="SAM" id="Phobius"/>
    </source>
</evidence>
<dbReference type="AlphaFoldDB" id="A0A821S0N9"/>
<evidence type="ECO:0000256" key="6">
    <source>
        <dbReference type="ARBA" id="ARBA00022792"/>
    </source>
</evidence>
<dbReference type="InterPro" id="IPR009423">
    <property type="entry name" value="NDUC2"/>
</dbReference>
<dbReference type="EMBL" id="CAJOBZ010000015">
    <property type="protein sequence ID" value="CAF4848900.1"/>
    <property type="molecule type" value="Genomic_DNA"/>
</dbReference>
<keyword evidence="10 11" id="KW-0472">Membrane</keyword>
<keyword evidence="14" id="KW-1185">Reference proteome</keyword>
<evidence type="ECO:0000256" key="9">
    <source>
        <dbReference type="ARBA" id="ARBA00023128"/>
    </source>
</evidence>
<dbReference type="GO" id="GO:0005743">
    <property type="term" value="C:mitochondrial inner membrane"/>
    <property type="evidence" value="ECO:0007669"/>
    <property type="project" value="UniProtKB-SubCell"/>
</dbReference>
<proteinExistence type="inferred from homology"/>
<evidence type="ECO:0000256" key="7">
    <source>
        <dbReference type="ARBA" id="ARBA00022982"/>
    </source>
</evidence>
<keyword evidence="6 11" id="KW-0999">Mitochondrion inner membrane</keyword>
<gene>
    <name evidence="13" type="ORF">PMACD_LOCUS6880</name>
</gene>
<keyword evidence="7 11" id="KW-0249">Electron transport</keyword>
<evidence type="ECO:0000256" key="3">
    <source>
        <dbReference type="ARBA" id="ARBA00022448"/>
    </source>
</evidence>
<evidence type="ECO:0000256" key="4">
    <source>
        <dbReference type="ARBA" id="ARBA00022660"/>
    </source>
</evidence>
<evidence type="ECO:0000256" key="2">
    <source>
        <dbReference type="ARBA" id="ARBA00008674"/>
    </source>
</evidence>
<evidence type="ECO:0000313" key="14">
    <source>
        <dbReference type="Proteomes" id="UP000663880"/>
    </source>
</evidence>
<evidence type="ECO:0000313" key="13">
    <source>
        <dbReference type="EMBL" id="CAF4848900.1"/>
    </source>
</evidence>
<evidence type="ECO:0000256" key="8">
    <source>
        <dbReference type="ARBA" id="ARBA00022989"/>
    </source>
</evidence>
<name>A0A821S0N9_9NEOP</name>
<evidence type="ECO:0000256" key="10">
    <source>
        <dbReference type="ARBA" id="ARBA00023136"/>
    </source>
</evidence>
<sequence>MSSQLSAIDLLKLGDEGRKKPFLNQYWSYIMGVAFGLGTGVFMNFGTRRPVMSGIQKHIIATVGWCGLLTYVQKYRDDYLAEKDAVFRHYIELHSEDFPVPERKKIADILEPWVPIR</sequence>
<dbReference type="GO" id="GO:0006120">
    <property type="term" value="P:mitochondrial electron transport, NADH to ubiquinone"/>
    <property type="evidence" value="ECO:0007669"/>
    <property type="project" value="InterPro"/>
</dbReference>
<keyword evidence="5 12" id="KW-0812">Transmembrane</keyword>
<comment type="similarity">
    <text evidence="2 11">Belongs to the complex I NDUFC2 subunit family.</text>
</comment>
<dbReference type="OrthoDB" id="6329847at2759"/>
<comment type="function">
    <text evidence="11">Accessory subunit of the mitochondrial membrane respiratory chain NADH dehydrogenase (Complex I), that is believed not to be involved in catalysis. Complex I functions in the transfer of electrons from NADH to the respiratory chain. The immediate electron acceptor for the enzyme is believed to be ubiquinone.</text>
</comment>
<feature type="transmembrane region" description="Helical" evidence="12">
    <location>
        <begin position="26"/>
        <end position="47"/>
    </location>
</feature>
<keyword evidence="3 11" id="KW-0813">Transport</keyword>
<keyword evidence="9 11" id="KW-0496">Mitochondrion</keyword>
<organism evidence="13 14">
    <name type="scientific">Pieris macdunnoughi</name>
    <dbReference type="NCBI Taxonomy" id="345717"/>
    <lineage>
        <taxon>Eukaryota</taxon>
        <taxon>Metazoa</taxon>
        <taxon>Ecdysozoa</taxon>
        <taxon>Arthropoda</taxon>
        <taxon>Hexapoda</taxon>
        <taxon>Insecta</taxon>
        <taxon>Pterygota</taxon>
        <taxon>Neoptera</taxon>
        <taxon>Endopterygota</taxon>
        <taxon>Lepidoptera</taxon>
        <taxon>Glossata</taxon>
        <taxon>Ditrysia</taxon>
        <taxon>Papilionoidea</taxon>
        <taxon>Pieridae</taxon>
        <taxon>Pierinae</taxon>
        <taxon>Pieris</taxon>
    </lineage>
</organism>
<comment type="subcellular location">
    <subcellularLocation>
        <location evidence="1">Mitochondrion inner membrane</location>
        <topology evidence="1">Single-pass membrane protein</topology>
        <orientation evidence="1">Matrix side</orientation>
    </subcellularLocation>
</comment>
<comment type="caution">
    <text evidence="13">The sequence shown here is derived from an EMBL/GenBank/DDBJ whole genome shotgun (WGS) entry which is preliminary data.</text>
</comment>
<evidence type="ECO:0000256" key="11">
    <source>
        <dbReference type="PIRNR" id="PIRNR017834"/>
    </source>
</evidence>
<dbReference type="Pfam" id="PF06374">
    <property type="entry name" value="NDUF_C2"/>
    <property type="match status" value="1"/>
</dbReference>